<dbReference type="InterPro" id="IPR009045">
    <property type="entry name" value="Zn_M74/Hedgehog-like"/>
</dbReference>
<keyword evidence="2 9" id="KW-0645">Protease</keyword>
<keyword evidence="5" id="KW-0862">Zinc</keyword>
<evidence type="ECO:0000313" key="10">
    <source>
        <dbReference type="EMBL" id="GKT05780.1"/>
    </source>
</evidence>
<dbReference type="CDD" id="cd14840">
    <property type="entry name" value="D-Ala-D-Ala_dipeptidase_Aad"/>
    <property type="match status" value="1"/>
</dbReference>
<keyword evidence="6 9" id="KW-0224">Dipeptidase</keyword>
<dbReference type="HAMAP" id="MF_01924">
    <property type="entry name" value="A_A_dipeptidase"/>
    <property type="match status" value="1"/>
</dbReference>
<comment type="function">
    <text evidence="9">Catalyzes hydrolysis of the D-alanyl-D-alanine dipeptide.</text>
</comment>
<organism evidence="10 11">
    <name type="scientific">Furfurilactobacillus curtus</name>
    <dbReference type="NCBI Taxonomy" id="1746200"/>
    <lineage>
        <taxon>Bacteria</taxon>
        <taxon>Bacillati</taxon>
        <taxon>Bacillota</taxon>
        <taxon>Bacilli</taxon>
        <taxon>Lactobacillales</taxon>
        <taxon>Lactobacillaceae</taxon>
        <taxon>Furfurilactobacillus</taxon>
    </lineage>
</organism>
<dbReference type="RefSeq" id="WP_407883309.1">
    <property type="nucleotide sequence ID" value="NZ_BQXO01000002.1"/>
</dbReference>
<evidence type="ECO:0000256" key="5">
    <source>
        <dbReference type="ARBA" id="ARBA00022833"/>
    </source>
</evidence>
<comment type="similarity">
    <text evidence="9">Belongs to the peptidase M15D family.</text>
</comment>
<evidence type="ECO:0000256" key="1">
    <source>
        <dbReference type="ARBA" id="ARBA00001362"/>
    </source>
</evidence>
<evidence type="ECO:0000256" key="2">
    <source>
        <dbReference type="ARBA" id="ARBA00022670"/>
    </source>
</evidence>
<protein>
    <recommendedName>
        <fullName evidence="9">D-alanyl-D-alanine dipeptidase</fullName>
        <shortName evidence="9">D-Ala-D-Ala dipeptidase</shortName>
        <ecNumber evidence="9">3.4.13.22</ecNumber>
    </recommendedName>
</protein>
<keyword evidence="3" id="KW-0479">Metal-binding</keyword>
<keyword evidence="8" id="KW-0961">Cell wall biogenesis/degradation</keyword>
<evidence type="ECO:0000313" key="11">
    <source>
        <dbReference type="Proteomes" id="UP001628078"/>
    </source>
</evidence>
<evidence type="ECO:0000256" key="6">
    <source>
        <dbReference type="ARBA" id="ARBA00022997"/>
    </source>
</evidence>
<reference evidence="10 11" key="1">
    <citation type="submission" date="2022-03" db="EMBL/GenBank/DDBJ databases">
        <title>Draft genome sequence of Furfurilactobacillus curtus JCM 31185.</title>
        <authorList>
            <person name="Suzuki S."/>
            <person name="Endo A."/>
            <person name="Kajikawa A."/>
        </authorList>
    </citation>
    <scope>NUCLEOTIDE SEQUENCE [LARGE SCALE GENOMIC DNA]</scope>
    <source>
        <strain evidence="10 11">JCM 31185</strain>
    </source>
</reference>
<dbReference type="PANTHER" id="PTHR43126:SF1">
    <property type="entry name" value="D-ALANYL-D-ALANINE DIPEPTIDASE"/>
    <property type="match status" value="1"/>
</dbReference>
<dbReference type="InterPro" id="IPR000755">
    <property type="entry name" value="A_A_dipeptidase"/>
</dbReference>
<sequence length="183" mass="20849">MSQEPEFMNIQTVNPHIIVDLKYATTDNFTHQKIYDFTTAIARTPTAKKLGTAANQLYQQGYRIKVWDAYRPVSAQAKLFEVYPDPQWVLPPDPNKSHQKGVTFDLTLTDLDGNELPMQSAFDAFGETARRAYHRSPEIEANYQVLNRAMIGAGFLGYSEEWWDYRDSNMDAMGPASADPNDF</sequence>
<comment type="caution">
    <text evidence="10">The sequence shown here is derived from an EMBL/GenBank/DDBJ whole genome shotgun (WGS) entry which is preliminary data.</text>
</comment>
<evidence type="ECO:0000256" key="4">
    <source>
        <dbReference type="ARBA" id="ARBA00022801"/>
    </source>
</evidence>
<dbReference type="Gene3D" id="3.30.1380.10">
    <property type="match status" value="1"/>
</dbReference>
<accession>A0ABQ5JNB6</accession>
<comment type="caution">
    <text evidence="9">Lacks conserved residue(s) required for the propagation of feature annotation.</text>
</comment>
<dbReference type="SUPFAM" id="SSF55166">
    <property type="entry name" value="Hedgehog/DD-peptidase"/>
    <property type="match status" value="1"/>
</dbReference>
<keyword evidence="7 9" id="KW-0482">Metalloprotease</keyword>
<name>A0ABQ5JNB6_9LACO</name>
<evidence type="ECO:0000256" key="3">
    <source>
        <dbReference type="ARBA" id="ARBA00022723"/>
    </source>
</evidence>
<feature type="active site" description="Proton donor/acceptor" evidence="9">
    <location>
        <position position="161"/>
    </location>
</feature>
<evidence type="ECO:0000256" key="9">
    <source>
        <dbReference type="HAMAP-Rule" id="MF_01924"/>
    </source>
</evidence>
<keyword evidence="4 9" id="KW-0378">Hydrolase</keyword>
<dbReference type="Proteomes" id="UP001628078">
    <property type="component" value="Unassembled WGS sequence"/>
</dbReference>
<evidence type="ECO:0000256" key="7">
    <source>
        <dbReference type="ARBA" id="ARBA00023049"/>
    </source>
</evidence>
<dbReference type="EC" id="3.4.13.22" evidence="9"/>
<proteinExistence type="inferred from homology"/>
<dbReference type="PANTHER" id="PTHR43126">
    <property type="entry name" value="D-ALANYL-D-ALANINE DIPEPTIDASE"/>
    <property type="match status" value="1"/>
</dbReference>
<dbReference type="EMBL" id="BQXO01000002">
    <property type="protein sequence ID" value="GKT05780.1"/>
    <property type="molecule type" value="Genomic_DNA"/>
</dbReference>
<gene>
    <name evidence="10" type="primary">ddpX</name>
    <name evidence="10" type="ORF">JCM31185_10680</name>
</gene>
<evidence type="ECO:0000256" key="8">
    <source>
        <dbReference type="ARBA" id="ARBA00023316"/>
    </source>
</evidence>
<feature type="site" description="Transition state stabilizer" evidence="9">
    <location>
        <position position="71"/>
    </location>
</feature>
<comment type="catalytic activity">
    <reaction evidence="1 9">
        <text>D-alanyl-D-alanine + H2O = 2 D-alanine</text>
        <dbReference type="Rhea" id="RHEA:20661"/>
        <dbReference type="ChEBI" id="CHEBI:15377"/>
        <dbReference type="ChEBI" id="CHEBI:57416"/>
        <dbReference type="ChEBI" id="CHEBI:57822"/>
        <dbReference type="EC" id="3.4.13.22"/>
    </reaction>
</comment>
<dbReference type="Pfam" id="PF01427">
    <property type="entry name" value="Peptidase_M15"/>
    <property type="match status" value="1"/>
</dbReference>
<dbReference type="PIRSF" id="PIRSF026671">
    <property type="entry name" value="AA_dipeptidase"/>
    <property type="match status" value="1"/>
</dbReference>
<keyword evidence="11" id="KW-1185">Reference proteome</keyword>